<reference evidence="7 8" key="1">
    <citation type="journal article" date="2015" name="Microbiology (Mosc.)">
        <title>Genomics of the Weissella cibaria species with an examination of its metabolic traits.</title>
        <authorList>
            <person name="Lynch K.M."/>
            <person name="Lucid A."/>
            <person name="Arendt E.K."/>
            <person name="Sleator R.D."/>
            <person name="Lucey B."/>
            <person name="Coffey A."/>
        </authorList>
    </citation>
    <scope>NUCLEOTIDE SEQUENCE [LARGE SCALE GENOMIC DNA]</scope>
    <source>
        <strain evidence="7 8">MG1</strain>
    </source>
</reference>
<dbReference type="Proteomes" id="UP000032287">
    <property type="component" value="Unassembled WGS sequence"/>
</dbReference>
<evidence type="ECO:0000256" key="1">
    <source>
        <dbReference type="ARBA" id="ARBA00010838"/>
    </source>
</evidence>
<dbReference type="PROSITE" id="PS00653">
    <property type="entry name" value="GLYCOSYL_HYDROL_F1_2"/>
    <property type="match status" value="1"/>
</dbReference>
<dbReference type="Pfam" id="PF00232">
    <property type="entry name" value="Glyco_hydro_1"/>
    <property type="match status" value="1"/>
</dbReference>
<dbReference type="GO" id="GO:0016052">
    <property type="term" value="P:carbohydrate catabolic process"/>
    <property type="evidence" value="ECO:0007669"/>
    <property type="project" value="TreeGrafter"/>
</dbReference>
<evidence type="ECO:0000313" key="8">
    <source>
        <dbReference type="Proteomes" id="UP000032287"/>
    </source>
</evidence>
<keyword evidence="8" id="KW-1185">Reference proteome</keyword>
<evidence type="ECO:0000313" key="7">
    <source>
        <dbReference type="EMBL" id="KIU20569.1"/>
    </source>
</evidence>
<evidence type="ECO:0000256" key="4">
    <source>
        <dbReference type="PROSITE-ProRule" id="PRU10055"/>
    </source>
</evidence>
<gene>
    <name evidence="7" type="primary">bglH_2</name>
    <name evidence="7" type="ORF">QX99_01140</name>
</gene>
<dbReference type="NCBIfam" id="NF007356">
    <property type="entry name" value="PRK09852.1"/>
    <property type="match status" value="1"/>
</dbReference>
<dbReference type="Gene3D" id="3.20.20.80">
    <property type="entry name" value="Glycosidases"/>
    <property type="match status" value="1"/>
</dbReference>
<comment type="similarity">
    <text evidence="1 5">Belongs to the glycosyl hydrolase 1 family.</text>
</comment>
<dbReference type="PRINTS" id="PR00131">
    <property type="entry name" value="GLHYDRLASE1"/>
</dbReference>
<dbReference type="SUPFAM" id="SSF51445">
    <property type="entry name" value="(Trans)glycosidases"/>
    <property type="match status" value="1"/>
</dbReference>
<dbReference type="EMBL" id="JWHU01000018">
    <property type="protein sequence ID" value="KIU20569.1"/>
    <property type="molecule type" value="Genomic_DNA"/>
</dbReference>
<dbReference type="InterPro" id="IPR033132">
    <property type="entry name" value="GH_1_N_CS"/>
</dbReference>
<organism evidence="7 8">
    <name type="scientific">Weissella cibaria</name>
    <dbReference type="NCBI Taxonomy" id="137591"/>
    <lineage>
        <taxon>Bacteria</taxon>
        <taxon>Bacillati</taxon>
        <taxon>Bacillota</taxon>
        <taxon>Bacilli</taxon>
        <taxon>Lactobacillales</taxon>
        <taxon>Lactobacillaceae</taxon>
        <taxon>Weissella</taxon>
    </lineage>
</organism>
<evidence type="ECO:0000256" key="2">
    <source>
        <dbReference type="ARBA" id="ARBA00022801"/>
    </source>
</evidence>
<proteinExistence type="inferred from homology"/>
<accession>A0A0D1K6I3</accession>
<sequence>MTTNTVFPADFLWGGAIAANQTEGAWHEGGRGTSNIDMLPIGDKRMPVKLGQVAQPELDETLYYPSHTGIDFYHRYKDDIALLAEMGLKVFRTSISWSRLYPNGDEETPNPEGIAYYRSLFETCREHGMEVLVTLAHFDMPMGLVTGYGSWRSREMITFFTRYAKTCFEEFGDLVKYWITFNEINIILHSPFSGAGLAFQPGENQKQVTYQAAHHVLVASALTVKMIHEMLPAAQVGCMIAGGSFYPYTSKPADVWQSMLDDHDNTFFIDVQARGYYPSYMKSLLASKGVDAIEMADGDEEILKNTVDFVSFSYYASRTSAHNLDELTANEGNVVKSAKNPYLPTSKWGWVIDPLGLRITMNQLYDRYQKPLFLVENGLGAEDTVAAGGSINDDYRIDYFREHIKAMADGMADGVPLMGYIAWGVIDLVAASTGQMTKRYGMVYVDKNNDGSGSLKRSKKKSFDWYKQVIASNGTVLS</sequence>
<keyword evidence="3 6" id="KW-0326">Glycosidase</keyword>
<dbReference type="GO" id="GO:0005829">
    <property type="term" value="C:cytosol"/>
    <property type="evidence" value="ECO:0007669"/>
    <property type="project" value="TreeGrafter"/>
</dbReference>
<dbReference type="eggNOG" id="COG2723">
    <property type="taxonomic scope" value="Bacteria"/>
</dbReference>
<dbReference type="InterPro" id="IPR001360">
    <property type="entry name" value="Glyco_hydro_1"/>
</dbReference>
<dbReference type="RefSeq" id="WP_043711329.1">
    <property type="nucleotide sequence ID" value="NZ_JALOCT010000010.1"/>
</dbReference>
<dbReference type="EC" id="3.2.1.86" evidence="7"/>
<evidence type="ECO:0000256" key="5">
    <source>
        <dbReference type="RuleBase" id="RU003690"/>
    </source>
</evidence>
<dbReference type="NCBIfam" id="NF007158">
    <property type="entry name" value="PRK09593.1"/>
    <property type="match status" value="1"/>
</dbReference>
<dbReference type="InterPro" id="IPR018120">
    <property type="entry name" value="Glyco_hydro_1_AS"/>
</dbReference>
<dbReference type="InterPro" id="IPR017853">
    <property type="entry name" value="GH"/>
</dbReference>
<dbReference type="PATRIC" id="fig|137591.25.peg.1110"/>
<dbReference type="PANTHER" id="PTHR10353">
    <property type="entry name" value="GLYCOSYL HYDROLASE"/>
    <property type="match status" value="1"/>
</dbReference>
<evidence type="ECO:0000256" key="3">
    <source>
        <dbReference type="ARBA" id="ARBA00023295"/>
    </source>
</evidence>
<keyword evidence="2 6" id="KW-0378">Hydrolase</keyword>
<comment type="caution">
    <text evidence="7">The sequence shown here is derived from an EMBL/GenBank/DDBJ whole genome shotgun (WGS) entry which is preliminary data.</text>
</comment>
<feature type="active site" description="Nucleophile" evidence="4">
    <location>
        <position position="376"/>
    </location>
</feature>
<protein>
    <submittedName>
        <fullName evidence="7">BglH_2 protein</fullName>
        <ecNumber evidence="7">3.2.1.86</ecNumber>
    </submittedName>
</protein>
<dbReference type="FunFam" id="3.20.20.80:FF:000004">
    <property type="entry name" value="Beta-glucosidase 6-phospho-beta-glucosidase"/>
    <property type="match status" value="1"/>
</dbReference>
<dbReference type="GO" id="GO:0008706">
    <property type="term" value="F:6-phospho-beta-glucosidase activity"/>
    <property type="evidence" value="ECO:0007669"/>
    <property type="project" value="UniProtKB-EC"/>
</dbReference>
<evidence type="ECO:0000256" key="6">
    <source>
        <dbReference type="RuleBase" id="RU004468"/>
    </source>
</evidence>
<dbReference type="AlphaFoldDB" id="A0A0D1K6I3"/>
<dbReference type="PANTHER" id="PTHR10353:SF122">
    <property type="entry name" value="6-PHOSPHO-BETA-GLUCOSIDASE ASCB-RELATED"/>
    <property type="match status" value="1"/>
</dbReference>
<dbReference type="PROSITE" id="PS00572">
    <property type="entry name" value="GLYCOSYL_HYDROL_F1_1"/>
    <property type="match status" value="1"/>
</dbReference>
<name>A0A0D1K6I3_9LACO</name>